<dbReference type="PANTHER" id="PTHR38564:SF2">
    <property type="entry name" value="WU:FC46H12 PRECURSOR"/>
    <property type="match status" value="1"/>
</dbReference>
<keyword evidence="2" id="KW-1185">Reference proteome</keyword>
<dbReference type="PANTHER" id="PTHR38564">
    <property type="entry name" value="SI:CH73-250A16.5-RELATED"/>
    <property type="match status" value="1"/>
</dbReference>
<organism evidence="2 3">
    <name type="scientific">Crassostrea virginica</name>
    <name type="common">Eastern oyster</name>
    <dbReference type="NCBI Taxonomy" id="6565"/>
    <lineage>
        <taxon>Eukaryota</taxon>
        <taxon>Metazoa</taxon>
        <taxon>Spiralia</taxon>
        <taxon>Lophotrochozoa</taxon>
        <taxon>Mollusca</taxon>
        <taxon>Bivalvia</taxon>
        <taxon>Autobranchia</taxon>
        <taxon>Pteriomorphia</taxon>
        <taxon>Ostreida</taxon>
        <taxon>Ostreoidea</taxon>
        <taxon>Ostreidae</taxon>
        <taxon>Crassostrea</taxon>
    </lineage>
</organism>
<reference evidence="3" key="1">
    <citation type="submission" date="2025-08" db="UniProtKB">
        <authorList>
            <consortium name="RefSeq"/>
        </authorList>
    </citation>
    <scope>IDENTIFICATION</scope>
    <source>
        <tissue evidence="3">Whole sample</tissue>
    </source>
</reference>
<name>A0A8B8C267_CRAVI</name>
<dbReference type="GeneID" id="111114890"/>
<dbReference type="OrthoDB" id="5946254at2759"/>
<dbReference type="RefSeq" id="XP_022309126.1">
    <property type="nucleotide sequence ID" value="XM_022453418.1"/>
</dbReference>
<dbReference type="KEGG" id="cvn:111114890"/>
<sequence length="165" mass="17813">MQPLICCVLLALLGASSAFVLGDGPVHASCKVDWTFGVSCDDVKAKIKAQITAWTSADGCASGGEKCLYTFQSESATQLKATHTTPVKHYVDDLTFSFTAVDSTTCKVHGYSTSETWYAHLDYSTNYCNLNNLITGSALHQVAGYTETTSDKICTQYSSANCEKY</sequence>
<gene>
    <name evidence="3" type="primary">LOC111114890</name>
</gene>
<dbReference type="AlphaFoldDB" id="A0A8B8C267"/>
<feature type="chain" id="PRO_5034006920" evidence="1">
    <location>
        <begin position="19"/>
        <end position="165"/>
    </location>
</feature>
<feature type="signal peptide" evidence="1">
    <location>
        <begin position="1"/>
        <end position="18"/>
    </location>
</feature>
<evidence type="ECO:0000313" key="2">
    <source>
        <dbReference type="Proteomes" id="UP000694844"/>
    </source>
</evidence>
<keyword evidence="1" id="KW-0732">Signal</keyword>
<dbReference type="Proteomes" id="UP000694844">
    <property type="component" value="Chromosome 9"/>
</dbReference>
<evidence type="ECO:0000313" key="3">
    <source>
        <dbReference type="RefSeq" id="XP_022309126.1"/>
    </source>
</evidence>
<protein>
    <submittedName>
        <fullName evidence="3">Uncharacterized protein LOC111114890</fullName>
    </submittedName>
</protein>
<proteinExistence type="predicted"/>
<accession>A0A8B8C267</accession>
<evidence type="ECO:0000256" key="1">
    <source>
        <dbReference type="SAM" id="SignalP"/>
    </source>
</evidence>